<feature type="transmembrane region" description="Helical" evidence="6">
    <location>
        <begin position="272"/>
        <end position="290"/>
    </location>
</feature>
<evidence type="ECO:0000256" key="3">
    <source>
        <dbReference type="ARBA" id="ARBA00022692"/>
    </source>
</evidence>
<dbReference type="GeneID" id="97310860"/>
<evidence type="ECO:0000313" key="7">
    <source>
        <dbReference type="EMBL" id="TFE42010.1"/>
    </source>
</evidence>
<evidence type="ECO:0000256" key="5">
    <source>
        <dbReference type="ARBA" id="ARBA00023136"/>
    </source>
</evidence>
<proteinExistence type="predicted"/>
<comment type="subcellular location">
    <subcellularLocation>
        <location evidence="1">Cell membrane</location>
        <topology evidence="1">Multi-pass membrane protein</topology>
    </subcellularLocation>
</comment>
<evidence type="ECO:0000256" key="1">
    <source>
        <dbReference type="ARBA" id="ARBA00004651"/>
    </source>
</evidence>
<dbReference type="GO" id="GO:0005886">
    <property type="term" value="C:plasma membrane"/>
    <property type="evidence" value="ECO:0007669"/>
    <property type="project" value="UniProtKB-SubCell"/>
</dbReference>
<feature type="transmembrane region" description="Helical" evidence="6">
    <location>
        <begin position="15"/>
        <end position="34"/>
    </location>
</feature>
<dbReference type="AlphaFoldDB" id="A0A4Y8MWS9"/>
<feature type="transmembrane region" description="Helical" evidence="6">
    <location>
        <begin position="296"/>
        <end position="321"/>
    </location>
</feature>
<dbReference type="CDD" id="cd06579">
    <property type="entry name" value="TM_PBP1_transp_AraH_like"/>
    <property type="match status" value="1"/>
</dbReference>
<evidence type="ECO:0000256" key="6">
    <source>
        <dbReference type="SAM" id="Phobius"/>
    </source>
</evidence>
<sequence>MSTINTRRFSFSRDVLTNGVSTVVILYFILYAVYSRIETGALTVSAFSDLVNNTIPLAIAAAGATFVILLGGFDLSVAGVLSLVNVVLATHPLDGAGGALISILIAMSIGAAVGLCNGILVAYGGLQSIAVTLAVMILTRGLALVVLDAPGGGVSDWVSDTLTNNLWGVVPAAGLVAIGVALLWAIFRRTNTGVALYAVGKDETAAALSGINVKRTKCIAFVFAGALYGLAGFMLSAQTASGDPNAGATLMLLVFASVALGGTAFSGGQGGLYGSMIGAATLMLLQKVLFSSGVQSFYIGLFQGFVMIAAVIFVNLITYFARRSHGHD</sequence>
<keyword evidence="2" id="KW-1003">Cell membrane</keyword>
<protein>
    <submittedName>
        <fullName evidence="7">ABC transporter permease</fullName>
    </submittedName>
</protein>
<reference evidence="7 8" key="1">
    <citation type="submission" date="2019-03" db="EMBL/GenBank/DDBJ databases">
        <title>Complete Genome Sequence of Paraburkholderia dipogonis ICMP 19430T, a Nitrogen-fixing Symbiont of the South African Invasive Legume Dipogon lignosus in New Zealand.</title>
        <authorList>
            <person name="De Meyer S.E."/>
        </authorList>
    </citation>
    <scope>NUCLEOTIDE SEQUENCE [LARGE SCALE GENOMIC DNA]</scope>
    <source>
        <strain evidence="7 8">ICMP 19430</strain>
    </source>
</reference>
<dbReference type="PANTHER" id="PTHR32196">
    <property type="entry name" value="ABC TRANSPORTER PERMEASE PROTEIN YPHD-RELATED-RELATED"/>
    <property type="match status" value="1"/>
</dbReference>
<dbReference type="Pfam" id="PF02653">
    <property type="entry name" value="BPD_transp_2"/>
    <property type="match status" value="1"/>
</dbReference>
<accession>A0A4Y8MWS9</accession>
<keyword evidence="4 6" id="KW-1133">Transmembrane helix</keyword>
<evidence type="ECO:0000256" key="2">
    <source>
        <dbReference type="ARBA" id="ARBA00022475"/>
    </source>
</evidence>
<keyword evidence="3 6" id="KW-0812">Transmembrane</keyword>
<feature type="transmembrane region" description="Helical" evidence="6">
    <location>
        <begin position="246"/>
        <end position="265"/>
    </location>
</feature>
<feature type="transmembrane region" description="Helical" evidence="6">
    <location>
        <begin position="129"/>
        <end position="147"/>
    </location>
</feature>
<dbReference type="EMBL" id="SNVI01000002">
    <property type="protein sequence ID" value="TFE42010.1"/>
    <property type="molecule type" value="Genomic_DNA"/>
</dbReference>
<gene>
    <name evidence="7" type="ORF">E2553_35935</name>
</gene>
<name>A0A4Y8MWS9_9BURK</name>
<evidence type="ECO:0000313" key="8">
    <source>
        <dbReference type="Proteomes" id="UP000297385"/>
    </source>
</evidence>
<dbReference type="GO" id="GO:0022857">
    <property type="term" value="F:transmembrane transporter activity"/>
    <property type="evidence" value="ECO:0007669"/>
    <property type="project" value="InterPro"/>
</dbReference>
<feature type="transmembrane region" description="Helical" evidence="6">
    <location>
        <begin position="55"/>
        <end position="88"/>
    </location>
</feature>
<dbReference type="RefSeq" id="WP_134465286.1">
    <property type="nucleotide sequence ID" value="NZ_JBHMFL010000100.1"/>
</dbReference>
<organism evidence="7 8">
    <name type="scientific">Paraburkholderia dipogonis</name>
    <dbReference type="NCBI Taxonomy" id="1211383"/>
    <lineage>
        <taxon>Bacteria</taxon>
        <taxon>Pseudomonadati</taxon>
        <taxon>Pseudomonadota</taxon>
        <taxon>Betaproteobacteria</taxon>
        <taxon>Burkholderiales</taxon>
        <taxon>Burkholderiaceae</taxon>
        <taxon>Paraburkholderia</taxon>
    </lineage>
</organism>
<comment type="caution">
    <text evidence="7">The sequence shown here is derived from an EMBL/GenBank/DDBJ whole genome shotgun (WGS) entry which is preliminary data.</text>
</comment>
<dbReference type="Proteomes" id="UP000297385">
    <property type="component" value="Unassembled WGS sequence"/>
</dbReference>
<evidence type="ECO:0000256" key="4">
    <source>
        <dbReference type="ARBA" id="ARBA00022989"/>
    </source>
</evidence>
<feature type="transmembrane region" description="Helical" evidence="6">
    <location>
        <begin position="100"/>
        <end position="122"/>
    </location>
</feature>
<feature type="transmembrane region" description="Helical" evidence="6">
    <location>
        <begin position="167"/>
        <end position="187"/>
    </location>
</feature>
<dbReference type="PANTHER" id="PTHR32196:SF72">
    <property type="entry name" value="RIBOSE IMPORT PERMEASE PROTEIN RBSC"/>
    <property type="match status" value="1"/>
</dbReference>
<feature type="transmembrane region" description="Helical" evidence="6">
    <location>
        <begin position="218"/>
        <end position="240"/>
    </location>
</feature>
<keyword evidence="5 6" id="KW-0472">Membrane</keyword>
<dbReference type="InterPro" id="IPR001851">
    <property type="entry name" value="ABC_transp_permease"/>
</dbReference>